<keyword evidence="2" id="KW-0472">Membrane</keyword>
<evidence type="ECO:0000256" key="2">
    <source>
        <dbReference type="SAM" id="Phobius"/>
    </source>
</evidence>
<keyword evidence="2" id="KW-1133">Transmembrane helix</keyword>
<sequence length="225" mass="25079">MATRATISPNYLIRLGLVGSVCVLGGLWFLYDGLVGYPAKRERGLDRIQFFEVHKDDVDANGDKLGELQLSEMWKERAAERGWPTDNPLNPETGKPLAPVDINEQFFYAGGAGLIGLGFLSRLVYMLGRWVETEGTTLRTKGGQQTDFSQITGLDKKKWQSKGIAWVDYQDGGKKNKIRLDDYYYDRAATKEILRQIEAAIGPEKIVNGKPEPPEKPAVNVEADA</sequence>
<feature type="transmembrane region" description="Helical" evidence="2">
    <location>
        <begin position="12"/>
        <end position="31"/>
    </location>
</feature>
<organism evidence="3 4">
    <name type="scientific">Bythopirellula goksoeyrii</name>
    <dbReference type="NCBI Taxonomy" id="1400387"/>
    <lineage>
        <taxon>Bacteria</taxon>
        <taxon>Pseudomonadati</taxon>
        <taxon>Planctomycetota</taxon>
        <taxon>Planctomycetia</taxon>
        <taxon>Pirellulales</taxon>
        <taxon>Lacipirellulaceae</taxon>
        <taxon>Bythopirellula</taxon>
    </lineage>
</organism>
<feature type="region of interest" description="Disordered" evidence="1">
    <location>
        <begin position="205"/>
        <end position="225"/>
    </location>
</feature>
<keyword evidence="2" id="KW-0812">Transmembrane</keyword>
<reference evidence="3 4" key="1">
    <citation type="submission" date="2019-08" db="EMBL/GenBank/DDBJ databases">
        <title>Deep-cultivation of Planctomycetes and their phenomic and genomic characterization uncovers novel biology.</title>
        <authorList>
            <person name="Wiegand S."/>
            <person name="Jogler M."/>
            <person name="Boedeker C."/>
            <person name="Pinto D."/>
            <person name="Vollmers J."/>
            <person name="Rivas-Marin E."/>
            <person name="Kohn T."/>
            <person name="Peeters S.H."/>
            <person name="Heuer A."/>
            <person name="Rast P."/>
            <person name="Oberbeckmann S."/>
            <person name="Bunk B."/>
            <person name="Jeske O."/>
            <person name="Meyerdierks A."/>
            <person name="Storesund J.E."/>
            <person name="Kallscheuer N."/>
            <person name="Luecker S."/>
            <person name="Lage O.M."/>
            <person name="Pohl T."/>
            <person name="Merkel B.J."/>
            <person name="Hornburger P."/>
            <person name="Mueller R.-W."/>
            <person name="Bruemmer F."/>
            <person name="Labrenz M."/>
            <person name="Spormann A.M."/>
            <person name="Op den Camp H."/>
            <person name="Overmann J."/>
            <person name="Amann R."/>
            <person name="Jetten M.S.M."/>
            <person name="Mascher T."/>
            <person name="Medema M.H."/>
            <person name="Devos D.P."/>
            <person name="Kaster A.-K."/>
            <person name="Ovreas L."/>
            <person name="Rohde M."/>
            <person name="Galperin M.Y."/>
            <person name="Jogler C."/>
        </authorList>
    </citation>
    <scope>NUCLEOTIDE SEQUENCE [LARGE SCALE GENOMIC DNA]</scope>
    <source>
        <strain evidence="3 4">Pr1d</strain>
    </source>
</reference>
<dbReference type="EMBL" id="CP042913">
    <property type="protein sequence ID" value="QEG37916.1"/>
    <property type="molecule type" value="Genomic_DNA"/>
</dbReference>
<protein>
    <submittedName>
        <fullName evidence="3">Uncharacterized protein</fullName>
    </submittedName>
</protein>
<proteinExistence type="predicted"/>
<dbReference type="RefSeq" id="WP_148076083.1">
    <property type="nucleotide sequence ID" value="NZ_CP042913.1"/>
</dbReference>
<gene>
    <name evidence="3" type="ORF">Pr1d_52640</name>
</gene>
<evidence type="ECO:0000313" key="4">
    <source>
        <dbReference type="Proteomes" id="UP000323917"/>
    </source>
</evidence>
<dbReference type="Proteomes" id="UP000323917">
    <property type="component" value="Chromosome"/>
</dbReference>
<evidence type="ECO:0000313" key="3">
    <source>
        <dbReference type="EMBL" id="QEG37916.1"/>
    </source>
</evidence>
<dbReference type="AlphaFoldDB" id="A0A5B9QLN8"/>
<dbReference type="KEGG" id="bgok:Pr1d_52640"/>
<name>A0A5B9QLN8_9BACT</name>
<accession>A0A5B9QLN8</accession>
<dbReference type="OrthoDB" id="285341at2"/>
<feature type="transmembrane region" description="Helical" evidence="2">
    <location>
        <begin position="106"/>
        <end position="125"/>
    </location>
</feature>
<keyword evidence="4" id="KW-1185">Reference proteome</keyword>
<evidence type="ECO:0000256" key="1">
    <source>
        <dbReference type="SAM" id="MobiDB-lite"/>
    </source>
</evidence>